<dbReference type="Proteomes" id="UP001356428">
    <property type="component" value="Chromosome"/>
</dbReference>
<protein>
    <submittedName>
        <fullName evidence="2">Uncharacterized protein</fullName>
    </submittedName>
</protein>
<keyword evidence="1" id="KW-0812">Transmembrane</keyword>
<proteinExistence type="predicted"/>
<evidence type="ECO:0000313" key="2">
    <source>
        <dbReference type="EMBL" id="WSB06192.1"/>
    </source>
</evidence>
<dbReference type="RefSeq" id="WP_326707171.1">
    <property type="nucleotide sequence ID" value="NZ_CP108861.1"/>
</dbReference>
<keyword evidence="3" id="KW-1185">Reference proteome</keyword>
<evidence type="ECO:0000256" key="1">
    <source>
        <dbReference type="SAM" id="Phobius"/>
    </source>
</evidence>
<sequence length="47" mass="4911">MEFSTAFVLGGPALLLMLVGTFFTAYVDNAVKADAEDDTGPGEELSV</sequence>
<dbReference type="EMBL" id="CP109083">
    <property type="protein sequence ID" value="WSB06192.1"/>
    <property type="molecule type" value="Genomic_DNA"/>
</dbReference>
<keyword evidence="1" id="KW-0472">Membrane</keyword>
<reference evidence="2 3" key="1">
    <citation type="submission" date="2022-10" db="EMBL/GenBank/DDBJ databases">
        <title>The complete genomes of actinobacterial strains from the NBC collection.</title>
        <authorList>
            <person name="Joergensen T.S."/>
            <person name="Alvarez Arevalo M."/>
            <person name="Sterndorff E.B."/>
            <person name="Faurdal D."/>
            <person name="Vuksanovic O."/>
            <person name="Mourched A.-S."/>
            <person name="Charusanti P."/>
            <person name="Shaw S."/>
            <person name="Blin K."/>
            <person name="Weber T."/>
        </authorList>
    </citation>
    <scope>NUCLEOTIDE SEQUENCE [LARGE SCALE GENOMIC DNA]</scope>
    <source>
        <strain evidence="2 3">NBC 01792</strain>
    </source>
</reference>
<keyword evidence="1" id="KW-1133">Transmembrane helix</keyword>
<gene>
    <name evidence="2" type="ORF">OG849_02560</name>
</gene>
<feature type="transmembrane region" description="Helical" evidence="1">
    <location>
        <begin position="6"/>
        <end position="27"/>
    </location>
</feature>
<accession>A0ABZ1EQ08</accession>
<name>A0ABZ1EQ08_9ACTN</name>
<evidence type="ECO:0000313" key="3">
    <source>
        <dbReference type="Proteomes" id="UP001356428"/>
    </source>
</evidence>
<organism evidence="2 3">
    <name type="scientific">Streptomyces cyaneofuscatus</name>
    <dbReference type="NCBI Taxonomy" id="66883"/>
    <lineage>
        <taxon>Bacteria</taxon>
        <taxon>Bacillati</taxon>
        <taxon>Actinomycetota</taxon>
        <taxon>Actinomycetes</taxon>
        <taxon>Kitasatosporales</taxon>
        <taxon>Streptomycetaceae</taxon>
        <taxon>Streptomyces</taxon>
    </lineage>
</organism>